<dbReference type="PROSITE" id="PS51781">
    <property type="entry name" value="SH3B"/>
    <property type="match status" value="3"/>
</dbReference>
<evidence type="ECO:0000256" key="2">
    <source>
        <dbReference type="ARBA" id="ARBA00023316"/>
    </source>
</evidence>
<dbReference type="PANTHER" id="PTHR30404">
    <property type="entry name" value="N-ACETYLMURAMOYL-L-ALANINE AMIDASE"/>
    <property type="match status" value="1"/>
</dbReference>
<organism evidence="4 5">
    <name type="scientific">Candidatus Carbonibacillus altaicus</name>
    <dbReference type="NCBI Taxonomy" id="2163959"/>
    <lineage>
        <taxon>Bacteria</taxon>
        <taxon>Bacillati</taxon>
        <taxon>Bacillota</taxon>
        <taxon>Bacilli</taxon>
        <taxon>Bacillales</taxon>
        <taxon>Candidatus Carbonibacillus</taxon>
    </lineage>
</organism>
<dbReference type="GO" id="GO:0071555">
    <property type="term" value="P:cell wall organization"/>
    <property type="evidence" value="ECO:0007669"/>
    <property type="project" value="UniProtKB-KW"/>
</dbReference>
<comment type="caution">
    <text evidence="4">The sequence shown here is derived from an EMBL/GenBank/DDBJ whole genome shotgun (WGS) entry which is preliminary data.</text>
</comment>
<dbReference type="SUPFAM" id="SSF53187">
    <property type="entry name" value="Zn-dependent exopeptidases"/>
    <property type="match status" value="1"/>
</dbReference>
<dbReference type="Gene3D" id="2.30.30.40">
    <property type="entry name" value="SH3 Domains"/>
    <property type="match status" value="3"/>
</dbReference>
<sequence>MNRHPLTAIMMHRRHLLRMLLTVLAIGMLSTATTVLSIPLAQTNGLNALWSEPVYAEEGQAEQEIAEIQGTVVNVRSGASTDDKVIAQVRQGERYPVLSRQGDWIEITYAPGARGWVASWLVTLTSYPAGNPDPLPTPLHSQPAYVRVTADLLNVRQGPSLDTVVRSQVKAGTILKVLEANGDFYGIAIPGQDKAYVANRYVEEASELEWMKQGLGKVIIQNDGTNLREAPSLDATILKKAKRGEQYTIIEEIENWYKIALDPPKTAYVAGWVVQSQYVDYGSVINGASASSSLQGKVIVIDPGHGGVDDGATGVSKKTKEKVINLSVAKRLESLLKASGAKVIMTRTGDVSVSLENRVSMAVNAKADAFVSIHHNTYPSSKMDGVMTFYYHASDMRLAQTVQKHLVRTTSLTDRGARYGNLFVLRENKVPAILVELGFISNPQEEQKLIQPAMQDKEAAAIATALEEYFNVR</sequence>
<keyword evidence="2" id="KW-0961">Cell wall biogenesis/degradation</keyword>
<evidence type="ECO:0000259" key="3">
    <source>
        <dbReference type="PROSITE" id="PS51781"/>
    </source>
</evidence>
<protein>
    <submittedName>
        <fullName evidence="4">N-acetylmuramoyl-L-alanine amidase</fullName>
    </submittedName>
</protein>
<dbReference type="Proteomes" id="UP000244338">
    <property type="component" value="Unassembled WGS sequence"/>
</dbReference>
<accession>A0A2R6Y5B0</accession>
<evidence type="ECO:0000313" key="4">
    <source>
        <dbReference type="EMBL" id="PTQ57861.1"/>
    </source>
</evidence>
<dbReference type="Pfam" id="PF08239">
    <property type="entry name" value="SH3_3"/>
    <property type="match status" value="3"/>
</dbReference>
<feature type="domain" description="SH3b" evidence="3">
    <location>
        <begin position="143"/>
        <end position="206"/>
    </location>
</feature>
<dbReference type="GO" id="GO:0008745">
    <property type="term" value="F:N-acetylmuramoyl-L-alanine amidase activity"/>
    <property type="evidence" value="ECO:0007669"/>
    <property type="project" value="InterPro"/>
</dbReference>
<dbReference type="SMART" id="SM00287">
    <property type="entry name" value="SH3b"/>
    <property type="match status" value="3"/>
</dbReference>
<dbReference type="PIRSF" id="PIRSF037846">
    <property type="entry name" value="Autolysin_YrvJ_prd"/>
    <property type="match status" value="1"/>
</dbReference>
<dbReference type="AlphaFoldDB" id="A0A2R6Y5B0"/>
<feature type="domain" description="SH3b" evidence="3">
    <location>
        <begin position="63"/>
        <end position="125"/>
    </location>
</feature>
<dbReference type="Pfam" id="PF01520">
    <property type="entry name" value="Amidase_3"/>
    <property type="match status" value="1"/>
</dbReference>
<dbReference type="SMART" id="SM00646">
    <property type="entry name" value="Ami_3"/>
    <property type="match status" value="1"/>
</dbReference>
<keyword evidence="1" id="KW-0378">Hydrolase</keyword>
<dbReference type="CDD" id="cd02696">
    <property type="entry name" value="MurNAc-LAA"/>
    <property type="match status" value="1"/>
</dbReference>
<evidence type="ECO:0000313" key="5">
    <source>
        <dbReference type="Proteomes" id="UP000244338"/>
    </source>
</evidence>
<dbReference type="InterPro" id="IPR003646">
    <property type="entry name" value="SH3-like_bac-type"/>
</dbReference>
<dbReference type="InterPro" id="IPR017293">
    <property type="entry name" value="N-acetylmuramoyl-L-ala_amidase"/>
</dbReference>
<dbReference type="PANTHER" id="PTHR30404:SF0">
    <property type="entry name" value="N-ACETYLMURAMOYL-L-ALANINE AMIDASE AMIC"/>
    <property type="match status" value="1"/>
</dbReference>
<dbReference type="InterPro" id="IPR002508">
    <property type="entry name" value="MurNAc-LAA_cat"/>
</dbReference>
<proteinExistence type="predicted"/>
<evidence type="ECO:0000256" key="1">
    <source>
        <dbReference type="ARBA" id="ARBA00022801"/>
    </source>
</evidence>
<dbReference type="InterPro" id="IPR050695">
    <property type="entry name" value="N-acetylmuramoyl_amidase_3"/>
</dbReference>
<reference evidence="5" key="1">
    <citation type="journal article" date="2018" name="Sci. Rep.">
        <title>Lignite coal burning seam in the remote Altai Mountains harbors a hydrogen-driven thermophilic microbial community.</title>
        <authorList>
            <person name="Kadnikov V.V."/>
            <person name="Mardanov A.V."/>
            <person name="Ivasenko D.A."/>
            <person name="Antsiferov D.V."/>
            <person name="Beletsky A.V."/>
            <person name="Karnachuk O.V."/>
            <person name="Ravin N.V."/>
        </authorList>
    </citation>
    <scope>NUCLEOTIDE SEQUENCE [LARGE SCALE GENOMIC DNA]</scope>
</reference>
<feature type="domain" description="SH3b" evidence="3">
    <location>
        <begin position="213"/>
        <end position="277"/>
    </location>
</feature>
<dbReference type="Gene3D" id="3.40.630.40">
    <property type="entry name" value="Zn-dependent exopeptidases"/>
    <property type="match status" value="1"/>
</dbReference>
<gene>
    <name evidence="4" type="ORF">BSOLF_0723</name>
</gene>
<dbReference type="GO" id="GO:0030288">
    <property type="term" value="C:outer membrane-bounded periplasmic space"/>
    <property type="evidence" value="ECO:0007669"/>
    <property type="project" value="TreeGrafter"/>
</dbReference>
<name>A0A2R6Y5B0_9BACL</name>
<dbReference type="GO" id="GO:0009253">
    <property type="term" value="P:peptidoglycan catabolic process"/>
    <property type="evidence" value="ECO:0007669"/>
    <property type="project" value="InterPro"/>
</dbReference>
<dbReference type="EMBL" id="PEBX01000002">
    <property type="protein sequence ID" value="PTQ57861.1"/>
    <property type="molecule type" value="Genomic_DNA"/>
</dbReference>